<dbReference type="GeneID" id="106156968"/>
<evidence type="ECO:0000256" key="3">
    <source>
        <dbReference type="ARBA" id="ARBA00023319"/>
    </source>
</evidence>
<comment type="subcellular location">
    <subcellularLocation>
        <location evidence="1">Membrane</location>
    </subcellularLocation>
</comment>
<protein>
    <submittedName>
        <fullName evidence="9">Uncharacterized protein LOC106156968</fullName>
    </submittedName>
</protein>
<evidence type="ECO:0000256" key="2">
    <source>
        <dbReference type="ARBA" id="ARBA00023136"/>
    </source>
</evidence>
<feature type="region of interest" description="Disordered" evidence="4">
    <location>
        <begin position="249"/>
        <end position="299"/>
    </location>
</feature>
<evidence type="ECO:0000256" key="4">
    <source>
        <dbReference type="SAM" id="MobiDB-lite"/>
    </source>
</evidence>
<dbReference type="GO" id="GO:0050852">
    <property type="term" value="P:T cell receptor signaling pathway"/>
    <property type="evidence" value="ECO:0007669"/>
    <property type="project" value="TreeGrafter"/>
</dbReference>
<dbReference type="Proteomes" id="UP000085678">
    <property type="component" value="Unplaced"/>
</dbReference>
<reference evidence="9" key="1">
    <citation type="submission" date="2025-08" db="UniProtKB">
        <authorList>
            <consortium name="RefSeq"/>
        </authorList>
    </citation>
    <scope>IDENTIFICATION</scope>
    <source>
        <tissue evidence="9">Gonads</tissue>
    </source>
</reference>
<keyword evidence="2 5" id="KW-0472">Membrane</keyword>
<proteinExistence type="predicted"/>
<evidence type="ECO:0000256" key="6">
    <source>
        <dbReference type="SAM" id="SignalP"/>
    </source>
</evidence>
<keyword evidence="5" id="KW-1133">Transmembrane helix</keyword>
<dbReference type="SUPFAM" id="SSF48726">
    <property type="entry name" value="Immunoglobulin"/>
    <property type="match status" value="1"/>
</dbReference>
<dbReference type="GO" id="GO:0001817">
    <property type="term" value="P:regulation of cytokine production"/>
    <property type="evidence" value="ECO:0007669"/>
    <property type="project" value="TreeGrafter"/>
</dbReference>
<evidence type="ECO:0000313" key="9">
    <source>
        <dbReference type="RefSeq" id="XP_013387868.1"/>
    </source>
</evidence>
<dbReference type="Pfam" id="PF07686">
    <property type="entry name" value="V-set"/>
    <property type="match status" value="1"/>
</dbReference>
<accession>A0A1S3HP89</accession>
<dbReference type="RefSeq" id="XP_013387868.1">
    <property type="nucleotide sequence ID" value="XM_013532414.1"/>
</dbReference>
<dbReference type="Gene3D" id="2.60.40.10">
    <property type="entry name" value="Immunoglobulins"/>
    <property type="match status" value="1"/>
</dbReference>
<dbReference type="InterPro" id="IPR003599">
    <property type="entry name" value="Ig_sub"/>
</dbReference>
<dbReference type="PANTHER" id="PTHR24100">
    <property type="entry name" value="BUTYROPHILIN"/>
    <property type="match status" value="1"/>
</dbReference>
<keyword evidence="5" id="KW-0812">Transmembrane</keyword>
<dbReference type="Pfam" id="PF07039">
    <property type="entry name" value="SGF29_Tudor"/>
    <property type="match status" value="1"/>
</dbReference>
<keyword evidence="6" id="KW-0732">Signal</keyword>
<feature type="signal peptide" evidence="6">
    <location>
        <begin position="1"/>
        <end position="22"/>
    </location>
</feature>
<dbReference type="GO" id="GO:0005102">
    <property type="term" value="F:signaling receptor binding"/>
    <property type="evidence" value="ECO:0007669"/>
    <property type="project" value="TreeGrafter"/>
</dbReference>
<feature type="chain" id="PRO_5010164509" evidence="6">
    <location>
        <begin position="23"/>
        <end position="473"/>
    </location>
</feature>
<dbReference type="InterPro" id="IPR013106">
    <property type="entry name" value="Ig_V-set"/>
</dbReference>
<feature type="domain" description="Immunoglobulin" evidence="7">
    <location>
        <begin position="36"/>
        <end position="143"/>
    </location>
</feature>
<feature type="compositionally biased region" description="Polar residues" evidence="4">
    <location>
        <begin position="286"/>
        <end position="299"/>
    </location>
</feature>
<dbReference type="SMART" id="SM00409">
    <property type="entry name" value="IG"/>
    <property type="match status" value="1"/>
</dbReference>
<dbReference type="InterPro" id="IPR013783">
    <property type="entry name" value="Ig-like_fold"/>
</dbReference>
<dbReference type="InterPro" id="IPR010750">
    <property type="entry name" value="SGF29_tudor-like_dom"/>
</dbReference>
<sequence length="473" mass="52195">MAAGRNTHFLFAFILTVADCGAVIVDLSITGLHGTDYNTWAPLNQDVVFRCAFTTPYNVTLELYKGTPIFNNLVYKYHFRFREPLIPNSPFHGRSQSNITLIHSGKMWITLQNVTKEDTGNYSCYVRDTHNNENFSQVVLTVAAPLDVNGISITEIDDMDLDTRTMRAVLGLAYPVPDVHWYCGKKQFVSNDSSVCDETCATTSVVIIPAPNRTTTCRMRVQHVTLAAVFEKDFTLRGVVPTTIQPDETTVTVSRSTEVDTRETLNTTPSSSVEPLQSSEQPSQSATHPTTAQLPHSSSPASILDTLKDPVVIVGISFGAIIIIIIIIAVSCRFCGRKKSAAVAEIGLDVLHSLRKGDEVAVKDISNDAEISMDLAVFERAVKPSYCEVKLPRKGDRLFKVSVNKLVALNSTSPSELKIGMSVVALHPLAWRFFEGNIQGKVGEDKYSIRFKGEEVEDHMVDLKYILDVGCIN</sequence>
<keyword evidence="8" id="KW-1185">Reference proteome</keyword>
<dbReference type="InParanoid" id="A0A1S3HP89"/>
<evidence type="ECO:0000256" key="1">
    <source>
        <dbReference type="ARBA" id="ARBA00004370"/>
    </source>
</evidence>
<dbReference type="InterPro" id="IPR036179">
    <property type="entry name" value="Ig-like_dom_sf"/>
</dbReference>
<dbReference type="GO" id="GO:0009897">
    <property type="term" value="C:external side of plasma membrane"/>
    <property type="evidence" value="ECO:0007669"/>
    <property type="project" value="TreeGrafter"/>
</dbReference>
<keyword evidence="3" id="KW-0393">Immunoglobulin domain</keyword>
<evidence type="ECO:0000313" key="8">
    <source>
        <dbReference type="Proteomes" id="UP000085678"/>
    </source>
</evidence>
<evidence type="ECO:0000259" key="7">
    <source>
        <dbReference type="SMART" id="SM00409"/>
    </source>
</evidence>
<feature type="compositionally biased region" description="Low complexity" evidence="4">
    <location>
        <begin position="269"/>
        <end position="285"/>
    </location>
</feature>
<organism evidence="8 9">
    <name type="scientific">Lingula anatina</name>
    <name type="common">Brachiopod</name>
    <name type="synonym">Lingula unguis</name>
    <dbReference type="NCBI Taxonomy" id="7574"/>
    <lineage>
        <taxon>Eukaryota</taxon>
        <taxon>Metazoa</taxon>
        <taxon>Spiralia</taxon>
        <taxon>Lophotrochozoa</taxon>
        <taxon>Brachiopoda</taxon>
        <taxon>Linguliformea</taxon>
        <taxon>Lingulata</taxon>
        <taxon>Lingulida</taxon>
        <taxon>Linguloidea</taxon>
        <taxon>Lingulidae</taxon>
        <taxon>Lingula</taxon>
    </lineage>
</organism>
<dbReference type="KEGG" id="lak:106156968"/>
<dbReference type="InterPro" id="IPR050504">
    <property type="entry name" value="IgSF_BTN/MOG"/>
</dbReference>
<dbReference type="AlphaFoldDB" id="A0A1S3HP89"/>
<gene>
    <name evidence="9" type="primary">LOC106156968</name>
</gene>
<feature type="transmembrane region" description="Helical" evidence="5">
    <location>
        <begin position="311"/>
        <end position="330"/>
    </location>
</feature>
<evidence type="ECO:0000256" key="5">
    <source>
        <dbReference type="SAM" id="Phobius"/>
    </source>
</evidence>
<name>A0A1S3HP89_LINAN</name>